<keyword evidence="2" id="KW-1185">Reference proteome</keyword>
<dbReference type="KEGG" id="rsin:B6N60_00232"/>
<accession>A0A975Y2Y2</accession>
<proteinExistence type="predicted"/>
<protein>
    <submittedName>
        <fullName evidence="1">Uncharacterized protein</fullName>
    </submittedName>
</protein>
<reference evidence="1" key="1">
    <citation type="submission" date="2017-04" db="EMBL/GenBank/DDBJ databases">
        <title>Genome deletions in a multicellular cyanobacterial endosymbiont for morphological adaptation in marine diatoms.</title>
        <authorList>
            <person name="Wang Y."/>
            <person name="Gao H."/>
            <person name="Li R."/>
            <person name="Xu X."/>
        </authorList>
    </citation>
    <scope>NUCLEOTIDE SEQUENCE</scope>
    <source>
        <strain evidence="1">FACHB 800</strain>
    </source>
</reference>
<gene>
    <name evidence="1" type="ORF">B6N60_00232</name>
</gene>
<evidence type="ECO:0000313" key="1">
    <source>
        <dbReference type="EMBL" id="QXE21555.1"/>
    </source>
</evidence>
<evidence type="ECO:0000313" key="2">
    <source>
        <dbReference type="Proteomes" id="UP000683511"/>
    </source>
</evidence>
<dbReference type="AlphaFoldDB" id="A0A975Y2Y2"/>
<dbReference type="Proteomes" id="UP000683511">
    <property type="component" value="Chromosome"/>
</dbReference>
<dbReference type="EMBL" id="CP021056">
    <property type="protein sequence ID" value="QXE21555.1"/>
    <property type="molecule type" value="Genomic_DNA"/>
</dbReference>
<sequence>MISIDKKYDFVLKKYQHQEELKNDLHWSGHYASSTANKYI</sequence>
<organism evidence="1 2">
    <name type="scientific">Richelia sinica FACHB-800</name>
    <dbReference type="NCBI Taxonomy" id="1357546"/>
    <lineage>
        <taxon>Bacteria</taxon>
        <taxon>Bacillati</taxon>
        <taxon>Cyanobacteriota</taxon>
        <taxon>Cyanophyceae</taxon>
        <taxon>Nostocales</taxon>
        <taxon>Nostocaceae</taxon>
        <taxon>Richelia</taxon>
    </lineage>
</organism>
<name>A0A975Y2Y2_9NOST</name>